<keyword evidence="3" id="KW-1185">Reference proteome</keyword>
<feature type="compositionally biased region" description="Polar residues" evidence="1">
    <location>
        <begin position="306"/>
        <end position="329"/>
    </location>
</feature>
<feature type="compositionally biased region" description="Pro residues" evidence="1">
    <location>
        <begin position="352"/>
        <end position="361"/>
    </location>
</feature>
<feature type="region of interest" description="Disordered" evidence="1">
    <location>
        <begin position="302"/>
        <end position="434"/>
    </location>
</feature>
<evidence type="ECO:0000313" key="2">
    <source>
        <dbReference type="EMBL" id="KAK7503344.1"/>
    </source>
</evidence>
<dbReference type="EMBL" id="JACVVK020000020">
    <property type="protein sequence ID" value="KAK7503344.1"/>
    <property type="molecule type" value="Genomic_DNA"/>
</dbReference>
<accession>A0ABD0LUR5</accession>
<feature type="compositionally biased region" description="Basic and acidic residues" evidence="1">
    <location>
        <begin position="375"/>
        <end position="384"/>
    </location>
</feature>
<sequence length="498" mass="55240">MYHDLSSGDDGKVGNAKVRNSSVLVPAGETMEVKCSARIKVPNTRDSVLAQEPTETSLPEGLKVVGCRVATHSLPDVKLVVVNESDGDILLCKNQVIADVFVYQHEYDVHRILGDLSPQQTDSEATVLLGNAQCEGGFDGNTVDFKFGEDCSPEWCTQFKSRLQSYTDVFIQGEFDIGRAKVDDAFDITLEPGPDIRERARPIPPKDFEECKQHIQGLLDTSAYAAELHVGDRVLVRKLGIRVESKISDKWEKDVYVVLSKVEVLPVYTVQIEKGSGPKRTLHRKYLLPIGMLDSEIRIGREPPSAVSNSQDRSKQGQGTQRGETVPQSDSEEQEIIVEISPPEGFSSLRPEAPPFVPNDPLPMSDVDDQCNQESSEREEEHSSSSEPSVVSDHDEVNVTGEDDSHVPQGSSSEEDEVEDSRVGPRQSTRRKKPVDRLNFVHRARLEGCDFSDWAQLGERVAMLNKHFKKMPVEYVLFDIANILGTLTSKVTGVHLCT</sequence>
<protein>
    <submittedName>
        <fullName evidence="2">Uncharacterized protein</fullName>
    </submittedName>
</protein>
<organism evidence="2 3">
    <name type="scientific">Batillaria attramentaria</name>
    <dbReference type="NCBI Taxonomy" id="370345"/>
    <lineage>
        <taxon>Eukaryota</taxon>
        <taxon>Metazoa</taxon>
        <taxon>Spiralia</taxon>
        <taxon>Lophotrochozoa</taxon>
        <taxon>Mollusca</taxon>
        <taxon>Gastropoda</taxon>
        <taxon>Caenogastropoda</taxon>
        <taxon>Sorbeoconcha</taxon>
        <taxon>Cerithioidea</taxon>
        <taxon>Batillariidae</taxon>
        <taxon>Batillaria</taxon>
    </lineage>
</organism>
<dbReference type="AlphaFoldDB" id="A0ABD0LUR5"/>
<gene>
    <name evidence="2" type="ORF">BaRGS_00005265</name>
</gene>
<reference evidence="2 3" key="1">
    <citation type="journal article" date="2023" name="Sci. Data">
        <title>Genome assembly of the Korean intertidal mud-creeper Batillaria attramentaria.</title>
        <authorList>
            <person name="Patra A.K."/>
            <person name="Ho P.T."/>
            <person name="Jun S."/>
            <person name="Lee S.J."/>
            <person name="Kim Y."/>
            <person name="Won Y.J."/>
        </authorList>
    </citation>
    <scope>NUCLEOTIDE SEQUENCE [LARGE SCALE GENOMIC DNA]</scope>
    <source>
        <strain evidence="2">Wonlab-2016</strain>
    </source>
</reference>
<dbReference type="Proteomes" id="UP001519460">
    <property type="component" value="Unassembled WGS sequence"/>
</dbReference>
<evidence type="ECO:0000256" key="1">
    <source>
        <dbReference type="SAM" id="MobiDB-lite"/>
    </source>
</evidence>
<proteinExistence type="predicted"/>
<name>A0ABD0LUR5_9CAEN</name>
<evidence type="ECO:0000313" key="3">
    <source>
        <dbReference type="Proteomes" id="UP001519460"/>
    </source>
</evidence>
<comment type="caution">
    <text evidence="2">The sequence shown here is derived from an EMBL/GenBank/DDBJ whole genome shotgun (WGS) entry which is preliminary data.</text>
</comment>